<evidence type="ECO:0000313" key="5">
    <source>
        <dbReference type="EMBL" id="KAF3505931.1"/>
    </source>
</evidence>
<accession>A0A8S9NV41</accession>
<comment type="caution">
    <text evidence="5">The sequence shown here is derived from an EMBL/GenBank/DDBJ whole genome shotgun (WGS) entry which is preliminary data.</text>
</comment>
<dbReference type="GO" id="GO:0031966">
    <property type="term" value="C:mitochondrial membrane"/>
    <property type="evidence" value="ECO:0007669"/>
    <property type="project" value="UniProtKB-SubCell"/>
</dbReference>
<dbReference type="Gene3D" id="2.160.10.10">
    <property type="entry name" value="Hexapeptide repeat proteins"/>
    <property type="match status" value="1"/>
</dbReference>
<reference evidence="5" key="1">
    <citation type="submission" date="2019-12" db="EMBL/GenBank/DDBJ databases">
        <title>Genome sequencing and annotation of Brassica cretica.</title>
        <authorList>
            <person name="Studholme D.J."/>
            <person name="Sarris P."/>
        </authorList>
    </citation>
    <scope>NUCLEOTIDE SEQUENCE</scope>
    <source>
        <strain evidence="5">PFS-109/04</strain>
        <tissue evidence="5">Leaf</tissue>
    </source>
</reference>
<evidence type="ECO:0000256" key="2">
    <source>
        <dbReference type="ARBA" id="ARBA00023595"/>
    </source>
</evidence>
<comment type="subcellular location">
    <subcellularLocation>
        <location evidence="3">Mitochondrion membrane</location>
        <topology evidence="3">Peripheral membrane protein</topology>
        <orientation evidence="3">Matrix side</orientation>
    </subcellularLocation>
</comment>
<dbReference type="InterPro" id="IPR047324">
    <property type="entry name" value="LbH_gamma_CA-like"/>
</dbReference>
<evidence type="ECO:0000256" key="3">
    <source>
        <dbReference type="ARBA" id="ARBA00034694"/>
    </source>
</evidence>
<dbReference type="PANTHER" id="PTHR13061:SF29">
    <property type="entry name" value="GAMMA CARBONIC ANHYDRASE-LIKE 1, MITOCHONDRIAL-RELATED"/>
    <property type="match status" value="1"/>
</dbReference>
<dbReference type="PANTHER" id="PTHR13061">
    <property type="entry name" value="DYNACTIN SUBUNIT P25"/>
    <property type="match status" value="1"/>
</dbReference>
<dbReference type="CDD" id="cd04645">
    <property type="entry name" value="LbH_gamma_CA_like"/>
    <property type="match status" value="1"/>
</dbReference>
<evidence type="ECO:0000313" key="6">
    <source>
        <dbReference type="Proteomes" id="UP000712600"/>
    </source>
</evidence>
<comment type="similarity">
    <text evidence="2">Belongs to the gamma-class carbonic anhydrase family.</text>
</comment>
<name>A0A8S9NV41_BRACR</name>
<dbReference type="InterPro" id="IPR050484">
    <property type="entry name" value="Transf_Hexapept/Carb_Anhydrase"/>
</dbReference>
<feature type="transmembrane region" description="Helical" evidence="4">
    <location>
        <begin position="6"/>
        <end position="23"/>
    </location>
</feature>
<evidence type="ECO:0000256" key="4">
    <source>
        <dbReference type="SAM" id="Phobius"/>
    </source>
</evidence>
<gene>
    <name evidence="5" type="ORF">F2Q69_00005011</name>
</gene>
<feature type="transmembrane region" description="Helical" evidence="4">
    <location>
        <begin position="262"/>
        <end position="280"/>
    </location>
</feature>
<keyword evidence="4" id="KW-0812">Transmembrane</keyword>
<organism evidence="5 6">
    <name type="scientific">Brassica cretica</name>
    <name type="common">Mustard</name>
    <dbReference type="NCBI Taxonomy" id="69181"/>
    <lineage>
        <taxon>Eukaryota</taxon>
        <taxon>Viridiplantae</taxon>
        <taxon>Streptophyta</taxon>
        <taxon>Embryophyta</taxon>
        <taxon>Tracheophyta</taxon>
        <taxon>Spermatophyta</taxon>
        <taxon>Magnoliopsida</taxon>
        <taxon>eudicotyledons</taxon>
        <taxon>Gunneridae</taxon>
        <taxon>Pentapetalae</taxon>
        <taxon>rosids</taxon>
        <taxon>malvids</taxon>
        <taxon>Brassicales</taxon>
        <taxon>Brassicaceae</taxon>
        <taxon>Brassiceae</taxon>
        <taxon>Brassica</taxon>
    </lineage>
</organism>
<dbReference type="InterPro" id="IPR011004">
    <property type="entry name" value="Trimer_LpxA-like_sf"/>
</dbReference>
<protein>
    <submittedName>
        <fullName evidence="5">Uncharacterized protein</fullName>
    </submittedName>
</protein>
<dbReference type="EMBL" id="QGKX02001521">
    <property type="protein sequence ID" value="KAF3505931.1"/>
    <property type="molecule type" value="Genomic_DNA"/>
</dbReference>
<evidence type="ECO:0000256" key="1">
    <source>
        <dbReference type="ARBA" id="ARBA00023128"/>
    </source>
</evidence>
<keyword evidence="4" id="KW-1133">Transmembrane helix</keyword>
<dbReference type="Proteomes" id="UP000712600">
    <property type="component" value="Unassembled WGS sequence"/>
</dbReference>
<dbReference type="SUPFAM" id="SSF51161">
    <property type="entry name" value="Trimeric LpxA-like enzymes"/>
    <property type="match status" value="1"/>
</dbReference>
<keyword evidence="4" id="KW-0472">Membrane</keyword>
<dbReference type="Pfam" id="PF11820">
    <property type="entry name" value="DUF3339"/>
    <property type="match status" value="1"/>
</dbReference>
<proteinExistence type="inferred from homology"/>
<feature type="transmembrane region" description="Helical" evidence="4">
    <location>
        <begin position="44"/>
        <end position="68"/>
    </location>
</feature>
<dbReference type="AlphaFoldDB" id="A0A8S9NV41"/>
<dbReference type="InterPro" id="IPR021775">
    <property type="entry name" value="DUF3339"/>
</dbReference>
<keyword evidence="1" id="KW-0496">Mitochondrion</keyword>
<sequence>MADWGPVLIAVILFVVLTPGLLFQIPAGGRVVEFGNMQTSGASILVHAIIFFGLITIFTIAINLWNLFGIWFNWLLYRMPLDSLPTTAFLRTFVLANPSAMATSIARFSRRGVASNLIRRYFAAEAAVAVKTEAPKPKLTVSPSPDRVNWDYRGQRQIIPLGQWLPKVAVDAYVAPNVVLAGQVTVWDGSSVWNGAVLRGDLNKITLGFCSNVQERCVVHAAWSSPTGYCSLYGIKIMLDRNQEYAMFLSSIVEFSRLAHSLYDLIGFLILIILGLLSILKFSGLPAETLIDRYVTVGAYSLLRSCTIEPECIIGQHSILMEGSLVETRSILEAGSVVPPGRRIPSGELWGGNPARFITTLTNEETLEIPKLAVAINHLSGDYFSEFLPYSTVYLEVEKFKKSLGITV</sequence>